<proteinExistence type="inferred from homology"/>
<dbReference type="Pfam" id="PF04751">
    <property type="entry name" value="DarP"/>
    <property type="match status" value="1"/>
</dbReference>
<comment type="caution">
    <text evidence="6">The sequence shown here is derived from an EMBL/GenBank/DDBJ whole genome shotgun (WGS) entry which is preliminary data.</text>
</comment>
<sequence length="179" mass="19668">MNEFDSGTGDEPVSKSQLKRIAKARVDLGKRLATLPEGVLAQLPLDDDILEAVRFARSIKSNVAKKRQFGHLGSLLQHVDTDAVLVALEARDADARQLTARHHRAEAWRDVLLERGDGALGPLLDARHDVDAQALRQLVRNARREAAANKPPASARKLFRMLRELDEAEPLPPTAEPAG</sequence>
<evidence type="ECO:0000313" key="7">
    <source>
        <dbReference type="Proteomes" id="UP000325372"/>
    </source>
</evidence>
<dbReference type="InterPro" id="IPR023153">
    <property type="entry name" value="DarP_sf"/>
</dbReference>
<organism evidence="6 7">
    <name type="scientific">Marinihelvus fidelis</name>
    <dbReference type="NCBI Taxonomy" id="2613842"/>
    <lineage>
        <taxon>Bacteria</taxon>
        <taxon>Pseudomonadati</taxon>
        <taxon>Pseudomonadota</taxon>
        <taxon>Gammaproteobacteria</taxon>
        <taxon>Chromatiales</taxon>
        <taxon>Wenzhouxiangellaceae</taxon>
        <taxon>Marinihelvus</taxon>
    </lineage>
</organism>
<dbReference type="AlphaFoldDB" id="A0A5N0T648"/>
<dbReference type="PANTHER" id="PTHR38101">
    <property type="entry name" value="UPF0307 PROTEIN YJGA"/>
    <property type="match status" value="1"/>
</dbReference>
<dbReference type="NCBIfam" id="NF003593">
    <property type="entry name" value="PRK05255.1-1"/>
    <property type="match status" value="1"/>
</dbReference>
<keyword evidence="3 5" id="KW-0699">rRNA-binding</keyword>
<keyword evidence="7" id="KW-1185">Reference proteome</keyword>
<dbReference type="GO" id="GO:0019843">
    <property type="term" value="F:rRNA binding"/>
    <property type="evidence" value="ECO:0007669"/>
    <property type="project" value="UniProtKB-UniRule"/>
</dbReference>
<dbReference type="PIRSF" id="PIRSF016183">
    <property type="entry name" value="UCP016183"/>
    <property type="match status" value="1"/>
</dbReference>
<dbReference type="Gene3D" id="1.10.60.30">
    <property type="entry name" value="PSPTO4464-like domains"/>
    <property type="match status" value="2"/>
</dbReference>
<keyword evidence="1 5" id="KW-0963">Cytoplasm</keyword>
<comment type="subcellular location">
    <subcellularLocation>
        <location evidence="5">Cytoplasm</location>
    </subcellularLocation>
    <text evidence="5">Associates with late stage pre-50S ribosomal subunits.</text>
</comment>
<accession>A0A5N0T648</accession>
<comment type="function">
    <text evidence="5">Member of a network of 50S ribosomal subunit biogenesis factors which assembles along the 30S-50S interface, preventing incorrect 23S rRNA structures from forming. Promotes peptidyl transferase center (PTC) maturation.</text>
</comment>
<dbReference type="GO" id="GO:0043022">
    <property type="term" value="F:ribosome binding"/>
    <property type="evidence" value="ECO:0007669"/>
    <property type="project" value="UniProtKB-UniRule"/>
</dbReference>
<evidence type="ECO:0000256" key="1">
    <source>
        <dbReference type="ARBA" id="ARBA00022490"/>
    </source>
</evidence>
<dbReference type="GO" id="GO:0005829">
    <property type="term" value="C:cytosol"/>
    <property type="evidence" value="ECO:0007669"/>
    <property type="project" value="TreeGrafter"/>
</dbReference>
<dbReference type="EMBL" id="VYXP01000008">
    <property type="protein sequence ID" value="KAA9130248.1"/>
    <property type="molecule type" value="Genomic_DNA"/>
</dbReference>
<dbReference type="SUPFAM" id="SSF158710">
    <property type="entry name" value="PSPTO4464-like"/>
    <property type="match status" value="1"/>
</dbReference>
<protein>
    <recommendedName>
        <fullName evidence="5">Dual-action ribosomal maturation protein DarP</fullName>
    </recommendedName>
    <alternativeName>
        <fullName evidence="5">Large ribosomal subunit assembly factor DarP</fullName>
    </alternativeName>
</protein>
<evidence type="ECO:0000256" key="2">
    <source>
        <dbReference type="ARBA" id="ARBA00022517"/>
    </source>
</evidence>
<dbReference type="CDD" id="cd16331">
    <property type="entry name" value="YjgA-like"/>
    <property type="match status" value="1"/>
</dbReference>
<keyword evidence="4 5" id="KW-0694">RNA-binding</keyword>
<dbReference type="Proteomes" id="UP000325372">
    <property type="component" value="Unassembled WGS sequence"/>
</dbReference>
<gene>
    <name evidence="5" type="primary">darP</name>
    <name evidence="6" type="ORF">F3N42_12975</name>
</gene>
<evidence type="ECO:0000256" key="5">
    <source>
        <dbReference type="HAMAP-Rule" id="MF_00765"/>
    </source>
</evidence>
<name>A0A5N0T648_9GAMM</name>
<evidence type="ECO:0000313" key="6">
    <source>
        <dbReference type="EMBL" id="KAA9130248.1"/>
    </source>
</evidence>
<evidence type="ECO:0000256" key="4">
    <source>
        <dbReference type="ARBA" id="ARBA00022884"/>
    </source>
</evidence>
<keyword evidence="2 5" id="KW-0690">Ribosome biogenesis</keyword>
<dbReference type="GO" id="GO:1902626">
    <property type="term" value="P:assembly of large subunit precursor of preribosome"/>
    <property type="evidence" value="ECO:0007669"/>
    <property type="project" value="UniProtKB-UniRule"/>
</dbReference>
<reference evidence="6 7" key="1">
    <citation type="submission" date="2019-09" db="EMBL/GenBank/DDBJ databases">
        <title>Wenzhouxiangella sp. Genome sequencing and assembly.</title>
        <authorList>
            <person name="Zhang R."/>
        </authorList>
    </citation>
    <scope>NUCLEOTIDE SEQUENCE [LARGE SCALE GENOMIC DNA]</scope>
    <source>
        <strain evidence="6 7">W260</strain>
    </source>
</reference>
<dbReference type="PANTHER" id="PTHR38101:SF1">
    <property type="entry name" value="UPF0307 PROTEIN YJGA"/>
    <property type="match status" value="1"/>
</dbReference>
<comment type="similarity">
    <text evidence="5">Belongs to the DarP family.</text>
</comment>
<evidence type="ECO:0000256" key="3">
    <source>
        <dbReference type="ARBA" id="ARBA00022730"/>
    </source>
</evidence>
<dbReference type="RefSeq" id="WP_150864913.1">
    <property type="nucleotide sequence ID" value="NZ_VYXP01000008.1"/>
</dbReference>
<dbReference type="InterPro" id="IPR006839">
    <property type="entry name" value="DarP"/>
</dbReference>
<dbReference type="HAMAP" id="MF_00765">
    <property type="entry name" value="DarP"/>
    <property type="match status" value="1"/>
</dbReference>